<name>A0A0P7BRS0_9BACT</name>
<gene>
    <name evidence="1" type="ORF">AFM12_05725</name>
</gene>
<evidence type="ECO:0000313" key="2">
    <source>
        <dbReference type="Proteomes" id="UP000050454"/>
    </source>
</evidence>
<evidence type="ECO:0000313" key="1">
    <source>
        <dbReference type="EMBL" id="KPM50043.1"/>
    </source>
</evidence>
<protein>
    <submittedName>
        <fullName evidence="1">Uncharacterized protein</fullName>
    </submittedName>
</protein>
<keyword evidence="2" id="KW-1185">Reference proteome</keyword>
<dbReference type="SUPFAM" id="SSF56925">
    <property type="entry name" value="OMPA-like"/>
    <property type="match status" value="1"/>
</dbReference>
<dbReference type="InterPro" id="IPR011250">
    <property type="entry name" value="OMP/PagP_B-barrel"/>
</dbReference>
<dbReference type="RefSeq" id="WP_055144881.1">
    <property type="nucleotide sequence ID" value="NZ_JXSZ01000005.1"/>
</dbReference>
<sequence>MKTTSNKSSFLILILIFLPFLNVKAQTATHLSIGLKTGYAPLLQYGDDQTNGLTYGIFGDLQVNRIIGRLSYTGVAASTVPNQHFRSGNIFHGGVGYSFTINDKVDLPVLISGGAALITYNNGYGSWSGNKIWDANPQVGLLVAPCYKVTEKIAVQLNLRYLKGFTVDNRSEEINVGDVSIGLRFTL</sequence>
<accession>A0A0P7BRS0</accession>
<dbReference type="Proteomes" id="UP000050454">
    <property type="component" value="Unassembled WGS sequence"/>
</dbReference>
<dbReference type="AlphaFoldDB" id="A0A0P7BRS0"/>
<proteinExistence type="predicted"/>
<reference evidence="1 2" key="1">
    <citation type="submission" date="2015-07" db="EMBL/GenBank/DDBJ databases">
        <title>The draft genome sequence of Leadbetterella sp. JN14-9.</title>
        <authorList>
            <person name="Liu Y."/>
            <person name="Du J."/>
            <person name="Shao Z."/>
        </authorList>
    </citation>
    <scope>NUCLEOTIDE SEQUENCE [LARGE SCALE GENOMIC DNA]</scope>
    <source>
        <strain evidence="1 2">JN14-9</strain>
    </source>
</reference>
<comment type="caution">
    <text evidence="1">The sequence shown here is derived from an EMBL/GenBank/DDBJ whole genome shotgun (WGS) entry which is preliminary data.</text>
</comment>
<organism evidence="1 2">
    <name type="scientific">Jiulongibacter sediminis</name>
    <dbReference type="NCBI Taxonomy" id="1605367"/>
    <lineage>
        <taxon>Bacteria</taxon>
        <taxon>Pseudomonadati</taxon>
        <taxon>Bacteroidota</taxon>
        <taxon>Cytophagia</taxon>
        <taxon>Cytophagales</taxon>
        <taxon>Leadbetterellaceae</taxon>
        <taxon>Jiulongibacter</taxon>
    </lineage>
</organism>
<dbReference type="EMBL" id="LGTQ01000005">
    <property type="protein sequence ID" value="KPM50043.1"/>
    <property type="molecule type" value="Genomic_DNA"/>
</dbReference>